<evidence type="ECO:0000313" key="7">
    <source>
        <dbReference type="Proteomes" id="UP000062398"/>
    </source>
</evidence>
<dbReference type="Proteomes" id="UP000061362">
    <property type="component" value="Chromosome"/>
</dbReference>
<evidence type="ECO:0008006" key="10">
    <source>
        <dbReference type="Google" id="ProtNLM"/>
    </source>
</evidence>
<evidence type="ECO:0000313" key="4">
    <source>
        <dbReference type="EMBL" id="AKV78727.1"/>
    </source>
</evidence>
<organism evidence="2 9">
    <name type="scientific">Metallosphaera sedula</name>
    <dbReference type="NCBI Taxonomy" id="43687"/>
    <lineage>
        <taxon>Archaea</taxon>
        <taxon>Thermoproteota</taxon>
        <taxon>Thermoprotei</taxon>
        <taxon>Sulfolobales</taxon>
        <taxon>Sulfolobaceae</taxon>
        <taxon>Metallosphaera</taxon>
    </lineage>
</organism>
<dbReference type="EMBL" id="CP012172">
    <property type="protein sequence ID" value="AKV74236.1"/>
    <property type="molecule type" value="Genomic_DNA"/>
</dbReference>
<feature type="transmembrane region" description="Helical" evidence="1">
    <location>
        <begin position="168"/>
        <end position="185"/>
    </location>
</feature>
<proteinExistence type="predicted"/>
<dbReference type="Proteomes" id="UP000062475">
    <property type="component" value="Chromosome"/>
</dbReference>
<dbReference type="EMBL" id="CP012175">
    <property type="protein sequence ID" value="AKV80972.1"/>
    <property type="molecule type" value="Genomic_DNA"/>
</dbReference>
<dbReference type="EMBL" id="CP012174">
    <property type="protein sequence ID" value="AKV78727.1"/>
    <property type="molecule type" value="Genomic_DNA"/>
</dbReference>
<keyword evidence="1" id="KW-1133">Transmembrane helix</keyword>
<dbReference type="PATRIC" id="fig|43687.5.peg.1315"/>
<dbReference type="RefSeq" id="WP_048060073.1">
    <property type="nucleotide sequence ID" value="NZ_AP019770.1"/>
</dbReference>
<evidence type="ECO:0000313" key="5">
    <source>
        <dbReference type="EMBL" id="AKV80972.1"/>
    </source>
</evidence>
<dbReference type="Proteomes" id="UP000068832">
    <property type="component" value="Chromosome"/>
</dbReference>
<feature type="transmembrane region" description="Helical" evidence="1">
    <location>
        <begin position="51"/>
        <end position="76"/>
    </location>
</feature>
<protein>
    <recommendedName>
        <fullName evidence="10">DUF4149 domain-containing protein</fullName>
    </recommendedName>
</protein>
<reference evidence="6 7" key="1">
    <citation type="journal article" date="2015" name="Genome Announc.">
        <title>Complete Genome Sequences of Evolved Arsenate-Resistant Metallosphaera sedula Strains.</title>
        <authorList>
            <person name="Ai C."/>
            <person name="McCarthy S."/>
            <person name="Schackwitz W."/>
            <person name="Martin J."/>
            <person name="Lipzen A."/>
            <person name="Blum P."/>
        </authorList>
    </citation>
    <scope>NUCLEOTIDE SEQUENCE [LARGE SCALE GENOMIC DNA]</scope>
    <source>
        <strain evidence="4 7">ARS120-1</strain>
        <strain evidence="5 6">ARS120-2</strain>
        <strain evidence="2 9">ARS50-1</strain>
        <strain evidence="3 8">ARS50-2</strain>
    </source>
</reference>
<dbReference type="EMBL" id="CP012173">
    <property type="protein sequence ID" value="AKV76475.1"/>
    <property type="molecule type" value="Genomic_DNA"/>
</dbReference>
<evidence type="ECO:0000256" key="1">
    <source>
        <dbReference type="SAM" id="Phobius"/>
    </source>
</evidence>
<sequence length="187" mass="20569">MIVYSVVPIIHVLFGSLWVGSTIFFDLIVMRALNRLNNQVKGQVISSMISSGLPIAFTFFALLTVIFGGIFVYLFTGGDWSVLIQSSPGIYLLAGASLGLLVFILGMYLGSQTGKLNRMAKNISMASQGVDNTRRESNEEIDPPSQDMADLTRDFHRISEKIEKVSKVELGLMLMTVILMILSAYPP</sequence>
<dbReference type="GeneID" id="91755702"/>
<keyword evidence="1" id="KW-0472">Membrane</keyword>
<keyword evidence="1" id="KW-0812">Transmembrane</keyword>
<name>A0A0K1SI34_9CREN</name>
<evidence type="ECO:0000313" key="3">
    <source>
        <dbReference type="EMBL" id="AKV76475.1"/>
    </source>
</evidence>
<dbReference type="AlphaFoldDB" id="A0A0K1SI34"/>
<evidence type="ECO:0000313" key="6">
    <source>
        <dbReference type="Proteomes" id="UP000061362"/>
    </source>
</evidence>
<dbReference type="Proteomes" id="UP000062398">
    <property type="component" value="Chromosome"/>
</dbReference>
<feature type="transmembrane region" description="Helical" evidence="1">
    <location>
        <begin position="88"/>
        <end position="109"/>
    </location>
</feature>
<evidence type="ECO:0000313" key="8">
    <source>
        <dbReference type="Proteomes" id="UP000062475"/>
    </source>
</evidence>
<accession>A0A0K1SI34</accession>
<gene>
    <name evidence="2" type="ORF">MsedA_1227</name>
    <name evidence="3" type="ORF">MsedB_1229</name>
    <name evidence="4" type="ORF">MsedC_1227</name>
    <name evidence="5" type="ORF">MsedD_1228</name>
</gene>
<evidence type="ECO:0000313" key="9">
    <source>
        <dbReference type="Proteomes" id="UP000068832"/>
    </source>
</evidence>
<feature type="transmembrane region" description="Helical" evidence="1">
    <location>
        <begin position="6"/>
        <end position="30"/>
    </location>
</feature>
<evidence type="ECO:0000313" key="2">
    <source>
        <dbReference type="EMBL" id="AKV74236.1"/>
    </source>
</evidence>